<gene>
    <name evidence="5" type="ORF">KFL_010100020</name>
</gene>
<evidence type="ECO:0000256" key="3">
    <source>
        <dbReference type="ARBA" id="ARBA00022840"/>
    </source>
</evidence>
<dbReference type="AlphaFoldDB" id="A0A1Y1IP37"/>
<dbReference type="EMBL" id="DF237959">
    <property type="protein sequence ID" value="GAQ92413.1"/>
    <property type="molecule type" value="Genomic_DNA"/>
</dbReference>
<proteinExistence type="predicted"/>
<dbReference type="GO" id="GO:0005524">
    <property type="term" value="F:ATP binding"/>
    <property type="evidence" value="ECO:0007669"/>
    <property type="project" value="UniProtKB-KW"/>
</dbReference>
<accession>A0A1Y1IP37</accession>
<dbReference type="InterPro" id="IPR014015">
    <property type="entry name" value="Helicase_SF3_DNA-vir"/>
</dbReference>
<dbReference type="Pfam" id="PF08706">
    <property type="entry name" value="D5_N"/>
    <property type="match status" value="1"/>
</dbReference>
<dbReference type="Proteomes" id="UP000054558">
    <property type="component" value="Unassembled WGS sequence"/>
</dbReference>
<keyword evidence="3" id="KW-0067">ATP-binding</keyword>
<evidence type="ECO:0000256" key="1">
    <source>
        <dbReference type="ARBA" id="ARBA00022741"/>
    </source>
</evidence>
<sequence>MHQLSSVYGRLRSELKEKLSETTDDEEAAELAALLKSVKSYDATHEISETLKIMEGEMFLNLAEKLDGIPDILNVQNPDILSVQNGVVDLRTGHMDIHRPAYMCTMLADVNYKGLDYSTPTIDHFLGDIFNKDQARIDFMQLLWGYSINGRTSAEVLVFLLGSGGNGKGVCKQMLETTLGDYYGVMSKDAVVKPPRQRPPSKGAATGYLAELRRKRIALTDETSPGERVDLGLVLEMTGGGKVQARALFENNSAFRFSHTPFIQTNYDPEIPPTLAKQPNIERRLIVVRFPNEYVTEGMFDASNANHRPADAGLKDLMETAAVREEFLTFLVKGSCAWFADPNSLKRHPPAVQAARDAWLRKGDKLQTFLNEHCVLDVEPSLERPKKKSR</sequence>
<evidence type="ECO:0000313" key="6">
    <source>
        <dbReference type="Proteomes" id="UP000054558"/>
    </source>
</evidence>
<dbReference type="Gene3D" id="3.40.50.300">
    <property type="entry name" value="P-loop containing nucleotide triphosphate hydrolases"/>
    <property type="match status" value="1"/>
</dbReference>
<evidence type="ECO:0000313" key="5">
    <source>
        <dbReference type="EMBL" id="GAQ92413.1"/>
    </source>
</evidence>
<dbReference type="PANTHER" id="PTHR35372">
    <property type="entry name" value="ATP BINDING PROTEIN-RELATED"/>
    <property type="match status" value="1"/>
</dbReference>
<feature type="domain" description="SF3 helicase" evidence="4">
    <location>
        <begin position="135"/>
        <end position="303"/>
    </location>
</feature>
<dbReference type="GO" id="GO:0016787">
    <property type="term" value="F:hydrolase activity"/>
    <property type="evidence" value="ECO:0007669"/>
    <property type="project" value="UniProtKB-KW"/>
</dbReference>
<keyword evidence="6" id="KW-1185">Reference proteome</keyword>
<dbReference type="InterPro" id="IPR027417">
    <property type="entry name" value="P-loop_NTPase"/>
</dbReference>
<dbReference type="PROSITE" id="PS51206">
    <property type="entry name" value="SF3_HELICASE_1"/>
    <property type="match status" value="1"/>
</dbReference>
<dbReference type="PANTHER" id="PTHR35372:SF2">
    <property type="entry name" value="SF3 HELICASE DOMAIN-CONTAINING PROTEIN"/>
    <property type="match status" value="1"/>
</dbReference>
<reference evidence="5 6" key="1">
    <citation type="journal article" date="2014" name="Nat. Commun.">
        <title>Klebsormidium flaccidum genome reveals primary factors for plant terrestrial adaptation.</title>
        <authorList>
            <person name="Hori K."/>
            <person name="Maruyama F."/>
            <person name="Fujisawa T."/>
            <person name="Togashi T."/>
            <person name="Yamamoto N."/>
            <person name="Seo M."/>
            <person name="Sato S."/>
            <person name="Yamada T."/>
            <person name="Mori H."/>
            <person name="Tajima N."/>
            <person name="Moriyama T."/>
            <person name="Ikeuchi M."/>
            <person name="Watanabe M."/>
            <person name="Wada H."/>
            <person name="Kobayashi K."/>
            <person name="Saito M."/>
            <person name="Masuda T."/>
            <person name="Sasaki-Sekimoto Y."/>
            <person name="Mashiguchi K."/>
            <person name="Awai K."/>
            <person name="Shimojima M."/>
            <person name="Masuda S."/>
            <person name="Iwai M."/>
            <person name="Nobusawa T."/>
            <person name="Narise T."/>
            <person name="Kondo S."/>
            <person name="Saito H."/>
            <person name="Sato R."/>
            <person name="Murakawa M."/>
            <person name="Ihara Y."/>
            <person name="Oshima-Yamada Y."/>
            <person name="Ohtaka K."/>
            <person name="Satoh M."/>
            <person name="Sonobe K."/>
            <person name="Ishii M."/>
            <person name="Ohtani R."/>
            <person name="Kanamori-Sato M."/>
            <person name="Honoki R."/>
            <person name="Miyazaki D."/>
            <person name="Mochizuki H."/>
            <person name="Umetsu J."/>
            <person name="Higashi K."/>
            <person name="Shibata D."/>
            <person name="Kamiya Y."/>
            <person name="Sato N."/>
            <person name="Nakamura Y."/>
            <person name="Tabata S."/>
            <person name="Ida S."/>
            <person name="Kurokawa K."/>
            <person name="Ohta H."/>
        </authorList>
    </citation>
    <scope>NUCLEOTIDE SEQUENCE [LARGE SCALE GENOMIC DNA]</scope>
    <source>
        <strain evidence="5 6">NIES-2285</strain>
    </source>
</reference>
<name>A0A1Y1IP37_KLENI</name>
<dbReference type="InterPro" id="IPR014818">
    <property type="entry name" value="Phage/plasmid_primase_P4_C"/>
</dbReference>
<keyword evidence="1" id="KW-0547">Nucleotide-binding</keyword>
<dbReference type="InterPro" id="IPR051620">
    <property type="entry name" value="ORF904-like_C"/>
</dbReference>
<protein>
    <recommendedName>
        <fullName evidence="4">SF3 helicase domain-containing protein</fullName>
    </recommendedName>
</protein>
<keyword evidence="2" id="KW-0378">Hydrolase</keyword>
<evidence type="ECO:0000256" key="2">
    <source>
        <dbReference type="ARBA" id="ARBA00022801"/>
    </source>
</evidence>
<evidence type="ECO:0000259" key="4">
    <source>
        <dbReference type="PROSITE" id="PS51206"/>
    </source>
</evidence>
<organism evidence="5 6">
    <name type="scientific">Klebsormidium nitens</name>
    <name type="common">Green alga</name>
    <name type="synonym">Ulothrix nitens</name>
    <dbReference type="NCBI Taxonomy" id="105231"/>
    <lineage>
        <taxon>Eukaryota</taxon>
        <taxon>Viridiplantae</taxon>
        <taxon>Streptophyta</taxon>
        <taxon>Klebsormidiophyceae</taxon>
        <taxon>Klebsormidiales</taxon>
        <taxon>Klebsormidiaceae</taxon>
        <taxon>Klebsormidium</taxon>
    </lineage>
</organism>
<dbReference type="NCBIfam" id="TIGR01613">
    <property type="entry name" value="primase_Cterm"/>
    <property type="match status" value="1"/>
</dbReference>
<dbReference type="OrthoDB" id="2375545at2759"/>
<dbReference type="InterPro" id="IPR006500">
    <property type="entry name" value="Helicase_put_C_phage/plasmid"/>
</dbReference>